<evidence type="ECO:0000259" key="2">
    <source>
        <dbReference type="Pfam" id="PF19051"/>
    </source>
</evidence>
<dbReference type="AlphaFoldDB" id="A0A5C6CH39"/>
<dbReference type="InterPro" id="IPR050463">
    <property type="entry name" value="Gfo/Idh/MocA_oxidrdct_glycsds"/>
</dbReference>
<evidence type="ECO:0000313" key="4">
    <source>
        <dbReference type="Proteomes" id="UP000318437"/>
    </source>
</evidence>
<dbReference type="PROSITE" id="PS51318">
    <property type="entry name" value="TAT"/>
    <property type="match status" value="1"/>
</dbReference>
<dbReference type="EC" id="1.1.1.18" evidence="3"/>
<dbReference type="SUPFAM" id="SSF51735">
    <property type="entry name" value="NAD(P)-binding Rossmann-fold domains"/>
    <property type="match status" value="1"/>
</dbReference>
<dbReference type="OrthoDB" id="9788246at2"/>
<protein>
    <submittedName>
        <fullName evidence="3">Inositol 2-dehydrogenase/D-chiro-inositol 3-dehydrogenase</fullName>
        <ecNumber evidence="3">1.1.1.18</ecNumber>
    </submittedName>
</protein>
<dbReference type="PANTHER" id="PTHR43818">
    <property type="entry name" value="BCDNA.GH03377"/>
    <property type="match status" value="1"/>
</dbReference>
<dbReference type="SUPFAM" id="SSF55347">
    <property type="entry name" value="Glyceraldehyde-3-phosphate dehydrogenase-like, C-terminal domain"/>
    <property type="match status" value="1"/>
</dbReference>
<keyword evidence="3" id="KW-0560">Oxidoreductase</keyword>
<proteinExistence type="predicted"/>
<dbReference type="Pfam" id="PF01408">
    <property type="entry name" value="GFO_IDH_MocA"/>
    <property type="match status" value="1"/>
</dbReference>
<name>A0A5C6CH39_9BACT</name>
<evidence type="ECO:0000259" key="1">
    <source>
        <dbReference type="Pfam" id="PF01408"/>
    </source>
</evidence>
<dbReference type="EMBL" id="SJPS01000006">
    <property type="protein sequence ID" value="TWU23668.1"/>
    <property type="molecule type" value="Genomic_DNA"/>
</dbReference>
<gene>
    <name evidence="3" type="primary">iolG_10</name>
    <name evidence="3" type="ORF">Pla144_38430</name>
</gene>
<dbReference type="RefSeq" id="WP_146452155.1">
    <property type="nucleotide sequence ID" value="NZ_SJPS01000006.1"/>
</dbReference>
<dbReference type="NCBIfam" id="TIGR01409">
    <property type="entry name" value="TAT_signal_seq"/>
    <property type="match status" value="1"/>
</dbReference>
<dbReference type="Gene3D" id="3.30.360.10">
    <property type="entry name" value="Dihydrodipicolinate Reductase, domain 2"/>
    <property type="match status" value="1"/>
</dbReference>
<dbReference type="InterPro" id="IPR000683">
    <property type="entry name" value="Gfo/Idh/MocA-like_OxRdtase_N"/>
</dbReference>
<organism evidence="3 4">
    <name type="scientific">Bythopirellula polymerisocia</name>
    <dbReference type="NCBI Taxonomy" id="2528003"/>
    <lineage>
        <taxon>Bacteria</taxon>
        <taxon>Pseudomonadati</taxon>
        <taxon>Planctomycetota</taxon>
        <taxon>Planctomycetia</taxon>
        <taxon>Pirellulales</taxon>
        <taxon>Lacipirellulaceae</taxon>
        <taxon>Bythopirellula</taxon>
    </lineage>
</organism>
<dbReference type="InterPro" id="IPR006311">
    <property type="entry name" value="TAT_signal"/>
</dbReference>
<dbReference type="Gene3D" id="3.40.50.720">
    <property type="entry name" value="NAD(P)-binding Rossmann-like Domain"/>
    <property type="match status" value="1"/>
</dbReference>
<dbReference type="Proteomes" id="UP000318437">
    <property type="component" value="Unassembled WGS sequence"/>
</dbReference>
<dbReference type="InterPro" id="IPR019546">
    <property type="entry name" value="TAT_signal_bac_arc"/>
</dbReference>
<dbReference type="PANTHER" id="PTHR43818:SF5">
    <property type="entry name" value="OXIDOREDUCTASE FAMILY PROTEIN"/>
    <property type="match status" value="1"/>
</dbReference>
<keyword evidence="4" id="KW-1185">Reference proteome</keyword>
<dbReference type="GO" id="GO:0050112">
    <property type="term" value="F:inositol 2-dehydrogenase (NAD+) activity"/>
    <property type="evidence" value="ECO:0007669"/>
    <property type="project" value="UniProtKB-EC"/>
</dbReference>
<accession>A0A5C6CH39</accession>
<evidence type="ECO:0000313" key="3">
    <source>
        <dbReference type="EMBL" id="TWU23668.1"/>
    </source>
</evidence>
<sequence>MSRQISRRGFLHNTSAAGAALGLFHYLPSRLLGREGNPGPNSEIRIGVIGTGGRSRQLISQVPAPGRVVAIADCYREQMLDTLRICKGNWPIYDDYHVMLDKEQLDAVIVGTPDHARTLPCMFAVQAGLDVYAEKPLTAYIQEGRVLVDAVRKHNRIFQVGTQQRTMEVNRFCCDLLRDGKLGKIKKVLGVQYPGPNRYEGLPEEEIPEGDNWDLWCGPTELRPYNAALQRNWMRFRAYSGGEMTNWGAHGVDQIQSALGKSHTGPTELWPLSPGTNGKVAMKYDDGTEVRFELEPGKGPEGGGIFVGTECKMEINRNRFATNPADFVKDAPRPAVAEKWEGEGWIARPHIKNWLDCMQSRVLPNADVEIGHRSVSVCHLLNITRELGRKLQWDPENEKFVDDTEANELLIRPRRQGYELPEA</sequence>
<feature type="domain" description="Gfo/Idh/MocA-like oxidoreductase N-terminal" evidence="1">
    <location>
        <begin position="44"/>
        <end position="161"/>
    </location>
</feature>
<reference evidence="3 4" key="1">
    <citation type="submission" date="2019-02" db="EMBL/GenBank/DDBJ databases">
        <title>Deep-cultivation of Planctomycetes and their phenomic and genomic characterization uncovers novel biology.</title>
        <authorList>
            <person name="Wiegand S."/>
            <person name="Jogler M."/>
            <person name="Boedeker C."/>
            <person name="Pinto D."/>
            <person name="Vollmers J."/>
            <person name="Rivas-Marin E."/>
            <person name="Kohn T."/>
            <person name="Peeters S.H."/>
            <person name="Heuer A."/>
            <person name="Rast P."/>
            <person name="Oberbeckmann S."/>
            <person name="Bunk B."/>
            <person name="Jeske O."/>
            <person name="Meyerdierks A."/>
            <person name="Storesund J.E."/>
            <person name="Kallscheuer N."/>
            <person name="Luecker S."/>
            <person name="Lage O.M."/>
            <person name="Pohl T."/>
            <person name="Merkel B.J."/>
            <person name="Hornburger P."/>
            <person name="Mueller R.-W."/>
            <person name="Bruemmer F."/>
            <person name="Labrenz M."/>
            <person name="Spormann A.M."/>
            <person name="Op Den Camp H."/>
            <person name="Overmann J."/>
            <person name="Amann R."/>
            <person name="Jetten M.S.M."/>
            <person name="Mascher T."/>
            <person name="Medema M.H."/>
            <person name="Devos D.P."/>
            <person name="Kaster A.-K."/>
            <person name="Ovreas L."/>
            <person name="Rohde M."/>
            <person name="Galperin M.Y."/>
            <person name="Jogler C."/>
        </authorList>
    </citation>
    <scope>NUCLEOTIDE SEQUENCE [LARGE SCALE GENOMIC DNA]</scope>
    <source>
        <strain evidence="3 4">Pla144</strain>
    </source>
</reference>
<comment type="caution">
    <text evidence="3">The sequence shown here is derived from an EMBL/GenBank/DDBJ whole genome shotgun (WGS) entry which is preliminary data.</text>
</comment>
<dbReference type="Pfam" id="PF19051">
    <property type="entry name" value="GFO_IDH_MocA_C2"/>
    <property type="match status" value="1"/>
</dbReference>
<dbReference type="InterPro" id="IPR036291">
    <property type="entry name" value="NAD(P)-bd_dom_sf"/>
</dbReference>
<feature type="domain" description="Gfo/Idh/MocA-like oxidoreductase bacterial type C-terminal" evidence="2">
    <location>
        <begin position="201"/>
        <end position="419"/>
    </location>
</feature>
<dbReference type="GO" id="GO:0000166">
    <property type="term" value="F:nucleotide binding"/>
    <property type="evidence" value="ECO:0007669"/>
    <property type="project" value="InterPro"/>
</dbReference>
<dbReference type="InterPro" id="IPR043906">
    <property type="entry name" value="Gfo/Idh/MocA_OxRdtase_bact_C"/>
</dbReference>